<dbReference type="PANTHER" id="PTHR44846">
    <property type="entry name" value="MANNOSYL-D-GLYCERATE TRANSPORT/METABOLISM SYSTEM REPRESSOR MNGR-RELATED"/>
    <property type="match status" value="1"/>
</dbReference>
<proteinExistence type="predicted"/>
<keyword evidence="3" id="KW-0804">Transcription</keyword>
<accession>A0A921GE05</accession>
<dbReference type="SMART" id="SM00345">
    <property type="entry name" value="HTH_GNTR"/>
    <property type="match status" value="1"/>
</dbReference>
<dbReference type="CDD" id="cd07377">
    <property type="entry name" value="WHTH_GntR"/>
    <property type="match status" value="1"/>
</dbReference>
<dbReference type="Pfam" id="PF07702">
    <property type="entry name" value="UTRA"/>
    <property type="match status" value="1"/>
</dbReference>
<dbReference type="GO" id="GO:0003700">
    <property type="term" value="F:DNA-binding transcription factor activity"/>
    <property type="evidence" value="ECO:0007669"/>
    <property type="project" value="InterPro"/>
</dbReference>
<dbReference type="InterPro" id="IPR011663">
    <property type="entry name" value="UTRA"/>
</dbReference>
<evidence type="ECO:0000259" key="4">
    <source>
        <dbReference type="PROSITE" id="PS50949"/>
    </source>
</evidence>
<dbReference type="InterPro" id="IPR028978">
    <property type="entry name" value="Chorismate_lyase_/UTRA_dom_sf"/>
</dbReference>
<dbReference type="GO" id="GO:0003677">
    <property type="term" value="F:DNA binding"/>
    <property type="evidence" value="ECO:0007669"/>
    <property type="project" value="UniProtKB-KW"/>
</dbReference>
<evidence type="ECO:0000313" key="5">
    <source>
        <dbReference type="EMBL" id="HJF44251.1"/>
    </source>
</evidence>
<gene>
    <name evidence="5" type="ORF">K8U72_00480</name>
</gene>
<dbReference type="PROSITE" id="PS50949">
    <property type="entry name" value="HTH_GNTR"/>
    <property type="match status" value="1"/>
</dbReference>
<dbReference type="InterPro" id="IPR036388">
    <property type="entry name" value="WH-like_DNA-bd_sf"/>
</dbReference>
<dbReference type="SUPFAM" id="SSF64288">
    <property type="entry name" value="Chorismate lyase-like"/>
    <property type="match status" value="1"/>
</dbReference>
<dbReference type="SMART" id="SM00866">
    <property type="entry name" value="UTRA"/>
    <property type="match status" value="1"/>
</dbReference>
<organism evidence="5 6">
    <name type="scientific">Thermophilibacter provencensis</name>
    <dbReference type="NCBI Taxonomy" id="1852386"/>
    <lineage>
        <taxon>Bacteria</taxon>
        <taxon>Bacillati</taxon>
        <taxon>Actinomycetota</taxon>
        <taxon>Coriobacteriia</taxon>
        <taxon>Coriobacteriales</taxon>
        <taxon>Atopobiaceae</taxon>
        <taxon>Thermophilibacter</taxon>
    </lineage>
</organism>
<dbReference type="SUPFAM" id="SSF46785">
    <property type="entry name" value="Winged helix' DNA-binding domain"/>
    <property type="match status" value="1"/>
</dbReference>
<dbReference type="PANTHER" id="PTHR44846:SF4">
    <property type="entry name" value="HTH GNTR-TYPE DOMAIN-CONTAINING PROTEIN"/>
    <property type="match status" value="1"/>
</dbReference>
<dbReference type="Pfam" id="PF00392">
    <property type="entry name" value="GntR"/>
    <property type="match status" value="1"/>
</dbReference>
<keyword evidence="2" id="KW-0238">DNA-binding</keyword>
<dbReference type="GO" id="GO:0045892">
    <property type="term" value="P:negative regulation of DNA-templated transcription"/>
    <property type="evidence" value="ECO:0007669"/>
    <property type="project" value="TreeGrafter"/>
</dbReference>
<dbReference type="InterPro" id="IPR036390">
    <property type="entry name" value="WH_DNA-bd_sf"/>
</dbReference>
<reference evidence="5" key="2">
    <citation type="submission" date="2021-09" db="EMBL/GenBank/DDBJ databases">
        <authorList>
            <person name="Gilroy R."/>
        </authorList>
    </citation>
    <scope>NUCLEOTIDE SEQUENCE</scope>
    <source>
        <strain evidence="5">CHK124-7917</strain>
    </source>
</reference>
<evidence type="ECO:0000313" key="6">
    <source>
        <dbReference type="Proteomes" id="UP000697330"/>
    </source>
</evidence>
<comment type="caution">
    <text evidence="5">The sequence shown here is derived from an EMBL/GenBank/DDBJ whole genome shotgun (WGS) entry which is preliminary data.</text>
</comment>
<protein>
    <submittedName>
        <fullName evidence="5">GntR family transcriptional regulator</fullName>
    </submittedName>
</protein>
<feature type="domain" description="HTH gntR-type" evidence="4">
    <location>
        <begin position="1"/>
        <end position="69"/>
    </location>
</feature>
<keyword evidence="1" id="KW-0805">Transcription regulation</keyword>
<dbReference type="RefSeq" id="WP_274958367.1">
    <property type="nucleotide sequence ID" value="NZ_DYWQ01000008.1"/>
</dbReference>
<dbReference type="PRINTS" id="PR00035">
    <property type="entry name" value="HTHGNTR"/>
</dbReference>
<dbReference type="Proteomes" id="UP000697330">
    <property type="component" value="Unassembled WGS sequence"/>
</dbReference>
<dbReference type="InterPro" id="IPR050679">
    <property type="entry name" value="Bact_HTH_transcr_reg"/>
</dbReference>
<name>A0A921GE05_9ACTN</name>
<evidence type="ECO:0000256" key="1">
    <source>
        <dbReference type="ARBA" id="ARBA00023015"/>
    </source>
</evidence>
<evidence type="ECO:0000256" key="2">
    <source>
        <dbReference type="ARBA" id="ARBA00023125"/>
    </source>
</evidence>
<dbReference type="InterPro" id="IPR000524">
    <property type="entry name" value="Tscrpt_reg_HTH_GntR"/>
</dbReference>
<dbReference type="Gene3D" id="3.40.1410.10">
    <property type="entry name" value="Chorismate lyase-like"/>
    <property type="match status" value="1"/>
</dbReference>
<evidence type="ECO:0000256" key="3">
    <source>
        <dbReference type="ARBA" id="ARBA00023163"/>
    </source>
</evidence>
<dbReference type="Gene3D" id="1.10.10.10">
    <property type="entry name" value="Winged helix-like DNA-binding domain superfamily/Winged helix DNA-binding domain"/>
    <property type="match status" value="1"/>
</dbReference>
<dbReference type="AlphaFoldDB" id="A0A921GE05"/>
<reference evidence="5" key="1">
    <citation type="journal article" date="2021" name="PeerJ">
        <title>Extensive microbial diversity within the chicken gut microbiome revealed by metagenomics and culture.</title>
        <authorList>
            <person name="Gilroy R."/>
            <person name="Ravi A."/>
            <person name="Getino M."/>
            <person name="Pursley I."/>
            <person name="Horton D.L."/>
            <person name="Alikhan N.F."/>
            <person name="Baker D."/>
            <person name="Gharbi K."/>
            <person name="Hall N."/>
            <person name="Watson M."/>
            <person name="Adriaenssens E.M."/>
            <person name="Foster-Nyarko E."/>
            <person name="Jarju S."/>
            <person name="Secka A."/>
            <person name="Antonio M."/>
            <person name="Oren A."/>
            <person name="Chaudhuri R.R."/>
            <person name="La Ragione R."/>
            <person name="Hildebrand F."/>
            <person name="Pallen M.J."/>
        </authorList>
    </citation>
    <scope>NUCLEOTIDE SEQUENCE</scope>
    <source>
        <strain evidence="5">CHK124-7917</strain>
    </source>
</reference>
<dbReference type="EMBL" id="DYWQ01000008">
    <property type="protein sequence ID" value="HJF44251.1"/>
    <property type="molecule type" value="Genomic_DNA"/>
</dbReference>
<sequence length="256" mass="28427">MLKYETIAQDIQSRIESGDLAPNDKLPTVVDLCDRYGVSKITVKRAFEILTEKGLIASKRGSGTYVKNTTELFDTGGVDPLLVGKDGTREDTFGFTRSDQPIGFTASHSARGRSVSSVVYDFSVTNPPESVARHLSISPDDFTYYFCRVRCLEDDQITIEYTYMPIDVTPGLKRDQLYHSVYSFVQDTLGLKISSFHRIIRAVGATEEEAGRLRLDAGAPLLEISQVGFLDDGTPFEFSVARSNGMRSELRDVNVI</sequence>